<name>A0A5B0PMF7_PUCGR</name>
<dbReference type="Proteomes" id="UP000324748">
    <property type="component" value="Unassembled WGS sequence"/>
</dbReference>
<sequence length="156" mass="18050">MGLSLAKLWVLTIIKPKTAQNPVDLRLSAFKVQCSQAYRRAEGQSEEFSDDHHQLYAYLKSRNNIVREMSQMQAPARGRALFWCLRLNVETESCIIEFKVFVHILIYSFRPRFRRHDILWHPRKSSGPTGTNWKIDSLGFTPATLRTVDQGTNARA</sequence>
<evidence type="ECO:0000313" key="3">
    <source>
        <dbReference type="Proteomes" id="UP000324748"/>
    </source>
</evidence>
<dbReference type="EMBL" id="VSWC01000053">
    <property type="protein sequence ID" value="KAA1102136.1"/>
    <property type="molecule type" value="Genomic_DNA"/>
</dbReference>
<organism evidence="2 3">
    <name type="scientific">Puccinia graminis f. sp. tritici</name>
    <dbReference type="NCBI Taxonomy" id="56615"/>
    <lineage>
        <taxon>Eukaryota</taxon>
        <taxon>Fungi</taxon>
        <taxon>Dikarya</taxon>
        <taxon>Basidiomycota</taxon>
        <taxon>Pucciniomycotina</taxon>
        <taxon>Pucciniomycetes</taxon>
        <taxon>Pucciniales</taxon>
        <taxon>Pucciniaceae</taxon>
        <taxon>Puccinia</taxon>
    </lineage>
</organism>
<keyword evidence="1" id="KW-0732">Signal</keyword>
<keyword evidence="3" id="KW-1185">Reference proteome</keyword>
<dbReference type="AlphaFoldDB" id="A0A5B0PMF7"/>
<protein>
    <submittedName>
        <fullName evidence="2">Uncharacterized protein</fullName>
    </submittedName>
</protein>
<evidence type="ECO:0000256" key="1">
    <source>
        <dbReference type="SAM" id="SignalP"/>
    </source>
</evidence>
<feature type="chain" id="PRO_5022825874" evidence="1">
    <location>
        <begin position="20"/>
        <end position="156"/>
    </location>
</feature>
<reference evidence="2 3" key="1">
    <citation type="submission" date="2019-05" db="EMBL/GenBank/DDBJ databases">
        <title>Emergence of the Ug99 lineage of the wheat stem rust pathogen through somatic hybridization.</title>
        <authorList>
            <person name="Li F."/>
            <person name="Upadhyaya N.M."/>
            <person name="Sperschneider J."/>
            <person name="Matny O."/>
            <person name="Nguyen-Phuc H."/>
            <person name="Mago R."/>
            <person name="Raley C."/>
            <person name="Miller M.E."/>
            <person name="Silverstein K.A.T."/>
            <person name="Henningsen E."/>
            <person name="Hirsch C.D."/>
            <person name="Visser B."/>
            <person name="Pretorius Z.A."/>
            <person name="Steffenson B.J."/>
            <person name="Schwessinger B."/>
            <person name="Dodds P.N."/>
            <person name="Figueroa M."/>
        </authorList>
    </citation>
    <scope>NUCLEOTIDE SEQUENCE [LARGE SCALE GENOMIC DNA]</scope>
    <source>
        <strain evidence="2">21-0</strain>
    </source>
</reference>
<feature type="signal peptide" evidence="1">
    <location>
        <begin position="1"/>
        <end position="19"/>
    </location>
</feature>
<gene>
    <name evidence="2" type="ORF">PGT21_036249</name>
</gene>
<evidence type="ECO:0000313" key="2">
    <source>
        <dbReference type="EMBL" id="KAA1102136.1"/>
    </source>
</evidence>
<comment type="caution">
    <text evidence="2">The sequence shown here is derived from an EMBL/GenBank/DDBJ whole genome shotgun (WGS) entry which is preliminary data.</text>
</comment>
<proteinExistence type="predicted"/>
<accession>A0A5B0PMF7</accession>